<dbReference type="GO" id="GO:0005737">
    <property type="term" value="C:cytoplasm"/>
    <property type="evidence" value="ECO:0007669"/>
    <property type="project" value="TreeGrafter"/>
</dbReference>
<dbReference type="AlphaFoldDB" id="A0A6A7FPQ9"/>
<feature type="domain" description="RING-type" evidence="7">
    <location>
        <begin position="887"/>
        <end position="922"/>
    </location>
</feature>
<keyword evidence="3 5" id="KW-0479">Metal-binding</keyword>
<sequence>MGSTSHNHALLADVTYRERTYTFLPAEELDRIKPRDLALAGFFHTSHDNEVKCFECGLVLDAMKFPTPQQLIEHHIETMPECKFLSSSNFTNSKTINRIKSANNSSSSGATSESNAPMVNGVSPPTSTASRPVECKGFHTFDSLRYERERLATFIDWPVSWLTPDSLAKDGFYYLREKDHCSCVFCRGIVGAWEPGDLPNTEHHRHFPMCAFVKGQPVGNIPILQGDLLAALPTDGPHLPPVDPRAPANCTIHQRARFCTRHCKPAISPATASATVSKKDVSGIPEASSQHLEGEPLYSGPKRLEYLTKESRVKSYKNWPRKVKQTPDELAEAGFFYCGLSDHVRCFHCGNGLRNWEADDEPWVEHARWYPQCNFVLLNKGVDYIDTIRREAPPYFRMSPKKNESSDASGSSASSSPYVSNTYTSDVLSNYRVCVTEQQLDVLMQLDIQKAVLELGFSISNVRKALRKKIEETGVPFFNLETCIEKVLNCAEESQNENEAEQKQDLKLRSYQREREERIRQSHVESLRTSSLVAAAAASANANEESGEDVVNTRHQIESSSNNNLEVNSLPPLARTPIMTSPVMPPRREHSSTDAPASTAGSTALTTNINMQRVLTFAPAAAGINTSLNDSGNPRDINLSFGESSETGAPRNRSSDSNNETMESEDIVEYPLVARSRDAYAVTNGTHFTDTLVSVELQQEDVAIVVDRDVTPTNDVVVMTSIVASSHHNGHASDDEDFNSTSTPRASPTPVQTFFQPNLVVTMSPPLPRASSSASTASGNSSGMASDAESVSLEMLSQVDKVINLAEKEQMRVCRHLSDCSARSHGSSTGSQSAGSGYGRSLSSDGENSGAEECSSLSDADIDLQEQLIQAKKQVASLTEQLEKRSCKICMDADITTVLLPCKHMATCTNCTLALSCCPICRTQIRQVLKPNIVA</sequence>
<dbReference type="GO" id="GO:0043066">
    <property type="term" value="P:negative regulation of apoptotic process"/>
    <property type="evidence" value="ECO:0007669"/>
    <property type="project" value="TreeGrafter"/>
</dbReference>
<dbReference type="SMART" id="SM00238">
    <property type="entry name" value="BIR"/>
    <property type="match status" value="3"/>
</dbReference>
<dbReference type="SUPFAM" id="SSF57850">
    <property type="entry name" value="RING/U-box"/>
    <property type="match status" value="1"/>
</dbReference>
<feature type="region of interest" description="Disordered" evidence="6">
    <location>
        <begin position="820"/>
        <end position="855"/>
    </location>
</feature>
<dbReference type="SUPFAM" id="SSF57924">
    <property type="entry name" value="Inhibitor of apoptosis (IAP) repeat"/>
    <property type="match status" value="3"/>
</dbReference>
<dbReference type="InterPro" id="IPR013083">
    <property type="entry name" value="Znf_RING/FYVE/PHD"/>
</dbReference>
<feature type="region of interest" description="Disordered" evidence="6">
    <location>
        <begin position="396"/>
        <end position="419"/>
    </location>
</feature>
<dbReference type="Gene3D" id="1.10.8.10">
    <property type="entry name" value="DNA helicase RuvA subunit, C-terminal domain"/>
    <property type="match status" value="1"/>
</dbReference>
<protein>
    <submittedName>
        <fullName evidence="8">E3 ubiquitin-protein ligase XIAP-like</fullName>
    </submittedName>
</protein>
<feature type="region of interest" description="Disordered" evidence="6">
    <location>
        <begin position="558"/>
        <end position="605"/>
    </location>
</feature>
<keyword evidence="4" id="KW-0862">Zinc</keyword>
<reference evidence="8" key="1">
    <citation type="submission" date="2017-11" db="EMBL/GenBank/DDBJ databases">
        <title>The sensing device of the deep-sea amphipod.</title>
        <authorList>
            <person name="Kobayashi H."/>
            <person name="Nagahama T."/>
            <person name="Arai W."/>
            <person name="Sasagawa Y."/>
            <person name="Umeda M."/>
            <person name="Hayashi T."/>
            <person name="Nikaido I."/>
            <person name="Watanabe H."/>
            <person name="Oguri K."/>
            <person name="Kitazato H."/>
            <person name="Fujioka K."/>
            <person name="Kido Y."/>
            <person name="Takami H."/>
        </authorList>
    </citation>
    <scope>NUCLEOTIDE SEQUENCE</scope>
    <source>
        <tissue evidence="8">Whole body</tissue>
    </source>
</reference>
<dbReference type="GO" id="GO:0031398">
    <property type="term" value="P:positive regulation of protein ubiquitination"/>
    <property type="evidence" value="ECO:0007669"/>
    <property type="project" value="TreeGrafter"/>
</dbReference>
<feature type="compositionally biased region" description="Low complexity" evidence="6">
    <location>
        <begin position="406"/>
        <end position="416"/>
    </location>
</feature>
<evidence type="ECO:0000256" key="2">
    <source>
        <dbReference type="ARBA" id="ARBA00022703"/>
    </source>
</evidence>
<dbReference type="InterPro" id="IPR050784">
    <property type="entry name" value="IAP"/>
</dbReference>
<feature type="region of interest" description="Disordered" evidence="6">
    <location>
        <begin position="626"/>
        <end position="665"/>
    </location>
</feature>
<dbReference type="GO" id="GO:0043027">
    <property type="term" value="F:cysteine-type endopeptidase inhibitor activity involved in apoptotic process"/>
    <property type="evidence" value="ECO:0007669"/>
    <property type="project" value="TreeGrafter"/>
</dbReference>
<feature type="compositionally biased region" description="Low complexity" evidence="6">
    <location>
        <begin position="770"/>
        <end position="786"/>
    </location>
</feature>
<dbReference type="CDD" id="cd16510">
    <property type="entry name" value="RING-HC_IAPs"/>
    <property type="match status" value="1"/>
</dbReference>
<organism evidence="8">
    <name type="scientific">Hirondellea gigas</name>
    <dbReference type="NCBI Taxonomy" id="1518452"/>
    <lineage>
        <taxon>Eukaryota</taxon>
        <taxon>Metazoa</taxon>
        <taxon>Ecdysozoa</taxon>
        <taxon>Arthropoda</taxon>
        <taxon>Crustacea</taxon>
        <taxon>Multicrustacea</taxon>
        <taxon>Malacostraca</taxon>
        <taxon>Eumalacostraca</taxon>
        <taxon>Peracarida</taxon>
        <taxon>Amphipoda</taxon>
        <taxon>Amphilochidea</taxon>
        <taxon>Lysianassida</taxon>
        <taxon>Lysianassidira</taxon>
        <taxon>Lysianassoidea</taxon>
        <taxon>Lysianassidae</taxon>
        <taxon>Hirondellea</taxon>
    </lineage>
</organism>
<dbReference type="GO" id="GO:0061630">
    <property type="term" value="F:ubiquitin protein ligase activity"/>
    <property type="evidence" value="ECO:0007669"/>
    <property type="project" value="TreeGrafter"/>
</dbReference>
<dbReference type="Gene3D" id="1.10.1170.10">
    <property type="entry name" value="Inhibitor Of Apoptosis Protein (2mihbC-IAP-1), Chain A"/>
    <property type="match status" value="3"/>
</dbReference>
<evidence type="ECO:0000256" key="1">
    <source>
        <dbReference type="ARBA" id="ARBA00006672"/>
    </source>
</evidence>
<proteinExistence type="evidence at transcript level"/>
<evidence type="ECO:0000256" key="4">
    <source>
        <dbReference type="ARBA" id="ARBA00022833"/>
    </source>
</evidence>
<keyword evidence="2" id="KW-0053">Apoptosis</keyword>
<dbReference type="Pfam" id="PF00653">
    <property type="entry name" value="BIR"/>
    <property type="match status" value="3"/>
</dbReference>
<dbReference type="PROSITE" id="PS01282">
    <property type="entry name" value="BIR_REPEAT_1"/>
    <property type="match status" value="1"/>
</dbReference>
<dbReference type="FunFam" id="1.10.1170.10:FF:000003">
    <property type="entry name" value="E3 ubiquitin-protein ligase XIAP"/>
    <property type="match status" value="1"/>
</dbReference>
<dbReference type="InterPro" id="IPR001841">
    <property type="entry name" value="Znf_RING"/>
</dbReference>
<feature type="compositionally biased region" description="Polar residues" evidence="6">
    <location>
        <begin position="593"/>
        <end position="605"/>
    </location>
</feature>
<evidence type="ECO:0000313" key="8">
    <source>
        <dbReference type="EMBL" id="LAC20200.1"/>
    </source>
</evidence>
<feature type="compositionally biased region" description="Polar residues" evidence="6">
    <location>
        <begin position="739"/>
        <end position="761"/>
    </location>
</feature>
<dbReference type="SMART" id="SM00184">
    <property type="entry name" value="RING"/>
    <property type="match status" value="1"/>
</dbReference>
<keyword evidence="3 5" id="KW-0863">Zinc-finger</keyword>
<dbReference type="CDD" id="cd00022">
    <property type="entry name" value="BIR"/>
    <property type="match status" value="2"/>
</dbReference>
<feature type="compositionally biased region" description="Low complexity" evidence="6">
    <location>
        <begin position="101"/>
        <end position="116"/>
    </location>
</feature>
<feature type="compositionally biased region" description="Low complexity" evidence="6">
    <location>
        <begin position="821"/>
        <end position="835"/>
    </location>
</feature>
<dbReference type="GO" id="GO:0008270">
    <property type="term" value="F:zinc ion binding"/>
    <property type="evidence" value="ECO:0007669"/>
    <property type="project" value="UniProtKB-KW"/>
</dbReference>
<dbReference type="PROSITE" id="PS50143">
    <property type="entry name" value="BIR_REPEAT_2"/>
    <property type="match status" value="3"/>
</dbReference>
<dbReference type="PANTHER" id="PTHR10044:SF139">
    <property type="entry name" value="DEATH-ASSOCIATED INHIBITOR OF APOPTOSIS 2"/>
    <property type="match status" value="1"/>
</dbReference>
<dbReference type="InterPro" id="IPR001370">
    <property type="entry name" value="BIR_rpt"/>
</dbReference>
<dbReference type="GO" id="GO:0005634">
    <property type="term" value="C:nucleus"/>
    <property type="evidence" value="ECO:0007669"/>
    <property type="project" value="TreeGrafter"/>
</dbReference>
<feature type="region of interest" description="Disordered" evidence="6">
    <location>
        <begin position="726"/>
        <end position="789"/>
    </location>
</feature>
<dbReference type="PROSITE" id="PS50089">
    <property type="entry name" value="ZF_RING_2"/>
    <property type="match status" value="1"/>
</dbReference>
<dbReference type="GO" id="GO:0006915">
    <property type="term" value="P:apoptotic process"/>
    <property type="evidence" value="ECO:0007669"/>
    <property type="project" value="UniProtKB-KW"/>
</dbReference>
<dbReference type="Pfam" id="PF13920">
    <property type="entry name" value="zf-C3HC4_3"/>
    <property type="match status" value="1"/>
</dbReference>
<dbReference type="EMBL" id="IACT01000821">
    <property type="protein sequence ID" value="LAC20200.1"/>
    <property type="molecule type" value="mRNA"/>
</dbReference>
<name>A0A6A7FPQ9_9CRUS</name>
<evidence type="ECO:0000256" key="3">
    <source>
        <dbReference type="ARBA" id="ARBA00022771"/>
    </source>
</evidence>
<evidence type="ECO:0000259" key="7">
    <source>
        <dbReference type="PROSITE" id="PS50089"/>
    </source>
</evidence>
<evidence type="ECO:0000256" key="6">
    <source>
        <dbReference type="SAM" id="MobiDB-lite"/>
    </source>
</evidence>
<comment type="similarity">
    <text evidence="1">Belongs to the IAP family.</text>
</comment>
<dbReference type="Gene3D" id="3.30.40.10">
    <property type="entry name" value="Zinc/RING finger domain, C3HC4 (zinc finger)"/>
    <property type="match status" value="1"/>
</dbReference>
<accession>A0A6A7FPQ9</accession>
<dbReference type="GO" id="GO:0051726">
    <property type="term" value="P:regulation of cell cycle"/>
    <property type="evidence" value="ECO:0007669"/>
    <property type="project" value="TreeGrafter"/>
</dbReference>
<feature type="compositionally biased region" description="Low complexity" evidence="6">
    <location>
        <begin position="558"/>
        <end position="570"/>
    </location>
</feature>
<feature type="region of interest" description="Disordered" evidence="6">
    <location>
        <begin position="101"/>
        <end position="131"/>
    </location>
</feature>
<evidence type="ECO:0000256" key="5">
    <source>
        <dbReference type="PROSITE-ProRule" id="PRU00175"/>
    </source>
</evidence>
<dbReference type="PANTHER" id="PTHR10044">
    <property type="entry name" value="INHIBITOR OF APOPTOSIS"/>
    <property type="match status" value="1"/>
</dbReference>